<protein>
    <submittedName>
        <fullName evidence="1">Uncharacterized protein</fullName>
    </submittedName>
</protein>
<keyword evidence="2" id="KW-1185">Reference proteome</keyword>
<evidence type="ECO:0000313" key="1">
    <source>
        <dbReference type="EMBL" id="MED6139975.1"/>
    </source>
</evidence>
<gene>
    <name evidence="1" type="ORF">PIB30_088798</name>
</gene>
<reference evidence="1 2" key="1">
    <citation type="journal article" date="2023" name="Plants (Basel)">
        <title>Bridging the Gap: Combining Genomics and Transcriptomics Approaches to Understand Stylosanthes scabra, an Orphan Legume from the Brazilian Caatinga.</title>
        <authorList>
            <person name="Ferreira-Neto J.R.C."/>
            <person name="da Silva M.D."/>
            <person name="Binneck E."/>
            <person name="de Melo N.F."/>
            <person name="da Silva R.H."/>
            <person name="de Melo A.L.T.M."/>
            <person name="Pandolfi V."/>
            <person name="Bustamante F.O."/>
            <person name="Brasileiro-Vidal A.C."/>
            <person name="Benko-Iseppon A.M."/>
        </authorList>
    </citation>
    <scope>NUCLEOTIDE SEQUENCE [LARGE SCALE GENOMIC DNA]</scope>
    <source>
        <tissue evidence="1">Leaves</tissue>
    </source>
</reference>
<evidence type="ECO:0000313" key="2">
    <source>
        <dbReference type="Proteomes" id="UP001341840"/>
    </source>
</evidence>
<feature type="non-terminal residue" evidence="1">
    <location>
        <position position="1"/>
    </location>
</feature>
<sequence>FQAAACPSSISFNIAAISTKDFAKMVDSEGVTSKTPFATDVALALKCGLLSAIDSINSQASSGVLFIKAPPVEASTMALSVGVNPSKK</sequence>
<comment type="caution">
    <text evidence="1">The sequence shown here is derived from an EMBL/GenBank/DDBJ whole genome shotgun (WGS) entry which is preliminary data.</text>
</comment>
<dbReference type="EMBL" id="JASCZI010062043">
    <property type="protein sequence ID" value="MED6139975.1"/>
    <property type="molecule type" value="Genomic_DNA"/>
</dbReference>
<dbReference type="Proteomes" id="UP001341840">
    <property type="component" value="Unassembled WGS sequence"/>
</dbReference>
<accession>A0ABU6SUJ9</accession>
<name>A0ABU6SUJ9_9FABA</name>
<organism evidence="1 2">
    <name type="scientific">Stylosanthes scabra</name>
    <dbReference type="NCBI Taxonomy" id="79078"/>
    <lineage>
        <taxon>Eukaryota</taxon>
        <taxon>Viridiplantae</taxon>
        <taxon>Streptophyta</taxon>
        <taxon>Embryophyta</taxon>
        <taxon>Tracheophyta</taxon>
        <taxon>Spermatophyta</taxon>
        <taxon>Magnoliopsida</taxon>
        <taxon>eudicotyledons</taxon>
        <taxon>Gunneridae</taxon>
        <taxon>Pentapetalae</taxon>
        <taxon>rosids</taxon>
        <taxon>fabids</taxon>
        <taxon>Fabales</taxon>
        <taxon>Fabaceae</taxon>
        <taxon>Papilionoideae</taxon>
        <taxon>50 kb inversion clade</taxon>
        <taxon>dalbergioids sensu lato</taxon>
        <taxon>Dalbergieae</taxon>
        <taxon>Pterocarpus clade</taxon>
        <taxon>Stylosanthes</taxon>
    </lineage>
</organism>
<proteinExistence type="predicted"/>